<dbReference type="EMBL" id="VCYI01000011">
    <property type="protein sequence ID" value="MDN7013184.1"/>
    <property type="molecule type" value="Genomic_DNA"/>
</dbReference>
<keyword evidence="2" id="KW-0255">Endonuclease</keyword>
<protein>
    <submittedName>
        <fullName evidence="2">HNH endonuclease</fullName>
    </submittedName>
</protein>
<proteinExistence type="predicted"/>
<dbReference type="GO" id="GO:0004519">
    <property type="term" value="F:endonuclease activity"/>
    <property type="evidence" value="ECO:0007669"/>
    <property type="project" value="UniProtKB-KW"/>
</dbReference>
<evidence type="ECO:0000259" key="1">
    <source>
        <dbReference type="SMART" id="SM00507"/>
    </source>
</evidence>
<reference evidence="2" key="1">
    <citation type="submission" date="2019-05" db="EMBL/GenBank/DDBJ databases">
        <title>Isolation and characterization of methanogens from the cold seep sediment at Four-Way Closure Ridge.</title>
        <authorList>
            <person name="You Y.-T."/>
            <person name="Chen S.-C."/>
            <person name="Zhang W.-L."/>
            <person name="Lai M.-C."/>
        </authorList>
    </citation>
    <scope>NUCLEOTIDE SEQUENCE</scope>
    <source>
        <strain evidence="2">FWC-SCC3</strain>
    </source>
</reference>
<sequence length="127" mass="14550">MVINETKRESYVKRLFLGEKKRVDSGERKKKERISPDDAQGKEIVRKYKAKCDVCSLPYTDPHQFAIHHINGDPEITITRNLTLLCSNCHNGIHGTVDSQIKDYKNNQKKIAGEKQSLSIKPKKNQS</sequence>
<keyword evidence="2" id="KW-0540">Nuclease</keyword>
<gene>
    <name evidence="2" type="ORF">FGW20_09055</name>
</gene>
<accession>A0ABT8M2D2</accession>
<comment type="caution">
    <text evidence="2">The sequence shown here is derived from an EMBL/GenBank/DDBJ whole genome shotgun (WGS) entry which is preliminary data.</text>
</comment>
<feature type="domain" description="HNH nuclease" evidence="1">
    <location>
        <begin position="40"/>
        <end position="91"/>
    </location>
</feature>
<organism evidence="2 3">
    <name type="scientific">Methanoculleus methanifontis</name>
    <dbReference type="NCBI Taxonomy" id="2584086"/>
    <lineage>
        <taxon>Archaea</taxon>
        <taxon>Methanobacteriati</taxon>
        <taxon>Methanobacteriota</taxon>
        <taxon>Stenosarchaea group</taxon>
        <taxon>Methanomicrobia</taxon>
        <taxon>Methanomicrobiales</taxon>
        <taxon>Methanomicrobiaceae</taxon>
        <taxon>Methanoculleus</taxon>
    </lineage>
</organism>
<dbReference type="SMART" id="SM00507">
    <property type="entry name" value="HNHc"/>
    <property type="match status" value="1"/>
</dbReference>
<evidence type="ECO:0000313" key="2">
    <source>
        <dbReference type="EMBL" id="MDN7013184.1"/>
    </source>
</evidence>
<keyword evidence="2" id="KW-0378">Hydrolase</keyword>
<dbReference type="RefSeq" id="WP_301677774.1">
    <property type="nucleotide sequence ID" value="NZ_VCYI01000011.1"/>
</dbReference>
<name>A0ABT8M2D2_9EURY</name>
<dbReference type="InterPro" id="IPR003615">
    <property type="entry name" value="HNH_nuc"/>
</dbReference>
<evidence type="ECO:0000313" key="3">
    <source>
        <dbReference type="Proteomes" id="UP001168423"/>
    </source>
</evidence>
<dbReference type="Proteomes" id="UP001168423">
    <property type="component" value="Unassembled WGS sequence"/>
</dbReference>
<keyword evidence="3" id="KW-1185">Reference proteome</keyword>
<dbReference type="CDD" id="cd00085">
    <property type="entry name" value="HNHc"/>
    <property type="match status" value="1"/>
</dbReference>